<gene>
    <name evidence="2" type="ORF">GMB86_12515</name>
</gene>
<feature type="transmembrane region" description="Helical" evidence="1">
    <location>
        <begin position="36"/>
        <end position="53"/>
    </location>
</feature>
<reference evidence="2 3" key="1">
    <citation type="submission" date="2019-11" db="EMBL/GenBank/DDBJ databases">
        <title>Terrilactibacillus tamarindus sp. nov. BCM23-1 isolated from bark of Tamarindus indica.</title>
        <authorList>
            <person name="Kingkaew E."/>
            <person name="Tanasupawat S."/>
        </authorList>
    </citation>
    <scope>NUCLEOTIDE SEQUENCE [LARGE SCALE GENOMIC DNA]</scope>
    <source>
        <strain evidence="2 3">BCM23-1</strain>
    </source>
</reference>
<dbReference type="Pfam" id="PF10710">
    <property type="entry name" value="DUF2512"/>
    <property type="match status" value="1"/>
</dbReference>
<dbReference type="RefSeq" id="WP_141191372.1">
    <property type="nucleotide sequence ID" value="NZ_WNHB01000021.1"/>
</dbReference>
<organism evidence="2 3">
    <name type="scientific">Terrilactibacillus tamarindi</name>
    <dbReference type="NCBI Taxonomy" id="2599694"/>
    <lineage>
        <taxon>Bacteria</taxon>
        <taxon>Bacillati</taxon>
        <taxon>Bacillota</taxon>
        <taxon>Bacilli</taxon>
        <taxon>Bacillales</taxon>
        <taxon>Bacillaceae</taxon>
        <taxon>Terrilactibacillus</taxon>
    </lineage>
</organism>
<keyword evidence="1" id="KW-1133">Transmembrane helix</keyword>
<accession>A0A6N8CT00</accession>
<sequence>MLPNSSNSVATISNFVIALVIIWLMTSGLVNIDSPFIASLFSSIFVGLFEFMFHKYLTRHVVDDPDHTN</sequence>
<keyword evidence="3" id="KW-1185">Reference proteome</keyword>
<proteinExistence type="predicted"/>
<dbReference type="AlphaFoldDB" id="A0A6N8CT00"/>
<dbReference type="Proteomes" id="UP000440978">
    <property type="component" value="Unassembled WGS sequence"/>
</dbReference>
<evidence type="ECO:0000256" key="1">
    <source>
        <dbReference type="SAM" id="Phobius"/>
    </source>
</evidence>
<feature type="transmembrane region" description="Helical" evidence="1">
    <location>
        <begin position="12"/>
        <end position="30"/>
    </location>
</feature>
<dbReference type="InterPro" id="IPR019649">
    <property type="entry name" value="DUF2512"/>
</dbReference>
<keyword evidence="1" id="KW-0812">Transmembrane</keyword>
<dbReference type="EMBL" id="WNHB01000021">
    <property type="protein sequence ID" value="MTT32830.1"/>
    <property type="molecule type" value="Genomic_DNA"/>
</dbReference>
<keyword evidence="1" id="KW-0472">Membrane</keyword>
<protein>
    <submittedName>
        <fullName evidence="2">DUF2512 family protein</fullName>
    </submittedName>
</protein>
<evidence type="ECO:0000313" key="3">
    <source>
        <dbReference type="Proteomes" id="UP000440978"/>
    </source>
</evidence>
<name>A0A6N8CT00_9BACI</name>
<evidence type="ECO:0000313" key="2">
    <source>
        <dbReference type="EMBL" id="MTT32830.1"/>
    </source>
</evidence>
<comment type="caution">
    <text evidence="2">The sequence shown here is derived from an EMBL/GenBank/DDBJ whole genome shotgun (WGS) entry which is preliminary data.</text>
</comment>